<sequence>METKPTRRGRPPKAESQETRERLLAAALELFAAQGFAATTVRQIAQAVGIRDSAIYGHFEGKQAILDVLMDRAGPGVLGQAGFDAASMVRMPPREALPMLFGRIVDHWTDTDVRKFTSMLLRDSADGAGEAIDAVAGRLAPLFEAWQAEGYFVGQFDAAWLAWEAIAPLATIRLTLMGSHASPADLDRAKNMAERHVAHFLAVHLKSGVPS</sequence>
<protein>
    <submittedName>
        <fullName evidence="6">TetR/AcrR family transcriptional regulator</fullName>
    </submittedName>
</protein>
<dbReference type="EMBL" id="CP080590">
    <property type="protein sequence ID" value="QYO77599.1"/>
    <property type="molecule type" value="Genomic_DNA"/>
</dbReference>
<dbReference type="RefSeq" id="WP_220306053.1">
    <property type="nucleotide sequence ID" value="NZ_CP080590.1"/>
</dbReference>
<evidence type="ECO:0000313" key="6">
    <source>
        <dbReference type="EMBL" id="QYO77599.1"/>
    </source>
</evidence>
<dbReference type="Pfam" id="PF00440">
    <property type="entry name" value="TetR_N"/>
    <property type="match status" value="1"/>
</dbReference>
<accession>A0ABX8WHU6</accession>
<dbReference type="SUPFAM" id="SSF46689">
    <property type="entry name" value="Homeodomain-like"/>
    <property type="match status" value="1"/>
</dbReference>
<dbReference type="PANTHER" id="PTHR30055:SF234">
    <property type="entry name" value="HTH-TYPE TRANSCRIPTIONAL REGULATOR BETI"/>
    <property type="match status" value="1"/>
</dbReference>
<feature type="DNA-binding region" description="H-T-H motif" evidence="4">
    <location>
        <begin position="40"/>
        <end position="59"/>
    </location>
</feature>
<evidence type="ECO:0000256" key="2">
    <source>
        <dbReference type="ARBA" id="ARBA00023125"/>
    </source>
</evidence>
<evidence type="ECO:0000256" key="4">
    <source>
        <dbReference type="PROSITE-ProRule" id="PRU00335"/>
    </source>
</evidence>
<dbReference type="InterPro" id="IPR009057">
    <property type="entry name" value="Homeodomain-like_sf"/>
</dbReference>
<dbReference type="InterPro" id="IPR001647">
    <property type="entry name" value="HTH_TetR"/>
</dbReference>
<dbReference type="Gene3D" id="1.10.357.10">
    <property type="entry name" value="Tetracycline Repressor, domain 2"/>
    <property type="match status" value="1"/>
</dbReference>
<keyword evidence="3" id="KW-0804">Transcription</keyword>
<feature type="domain" description="HTH tetR-type" evidence="5">
    <location>
        <begin position="17"/>
        <end position="77"/>
    </location>
</feature>
<evidence type="ECO:0000259" key="5">
    <source>
        <dbReference type="PROSITE" id="PS50977"/>
    </source>
</evidence>
<gene>
    <name evidence="6" type="ORF">K1X15_03220</name>
</gene>
<reference evidence="6 7" key="1">
    <citation type="submission" date="2021-08" db="EMBL/GenBank/DDBJ databases">
        <title>Devosia salina sp. nov., isolated from the South China Sea sediment.</title>
        <authorList>
            <person name="Zhou Z."/>
        </authorList>
    </citation>
    <scope>NUCLEOTIDE SEQUENCE [LARGE SCALE GENOMIC DNA]</scope>
    <source>
        <strain evidence="6 7">SCS-3</strain>
    </source>
</reference>
<keyword evidence="7" id="KW-1185">Reference proteome</keyword>
<keyword evidence="2 4" id="KW-0238">DNA-binding</keyword>
<evidence type="ECO:0000256" key="3">
    <source>
        <dbReference type="ARBA" id="ARBA00023163"/>
    </source>
</evidence>
<dbReference type="PANTHER" id="PTHR30055">
    <property type="entry name" value="HTH-TYPE TRANSCRIPTIONAL REGULATOR RUTR"/>
    <property type="match status" value="1"/>
</dbReference>
<name>A0ABX8WHU6_9HYPH</name>
<organism evidence="6 7">
    <name type="scientific">Devosia salina</name>
    <dbReference type="NCBI Taxonomy" id="2860336"/>
    <lineage>
        <taxon>Bacteria</taxon>
        <taxon>Pseudomonadati</taxon>
        <taxon>Pseudomonadota</taxon>
        <taxon>Alphaproteobacteria</taxon>
        <taxon>Hyphomicrobiales</taxon>
        <taxon>Devosiaceae</taxon>
        <taxon>Devosia</taxon>
    </lineage>
</organism>
<keyword evidence="1" id="KW-0805">Transcription regulation</keyword>
<evidence type="ECO:0000313" key="7">
    <source>
        <dbReference type="Proteomes" id="UP000825799"/>
    </source>
</evidence>
<dbReference type="InterPro" id="IPR050109">
    <property type="entry name" value="HTH-type_TetR-like_transc_reg"/>
</dbReference>
<dbReference type="Proteomes" id="UP000825799">
    <property type="component" value="Chromosome"/>
</dbReference>
<evidence type="ECO:0000256" key="1">
    <source>
        <dbReference type="ARBA" id="ARBA00023015"/>
    </source>
</evidence>
<dbReference type="PRINTS" id="PR00455">
    <property type="entry name" value="HTHTETR"/>
</dbReference>
<proteinExistence type="predicted"/>
<dbReference type="PROSITE" id="PS50977">
    <property type="entry name" value="HTH_TETR_2"/>
    <property type="match status" value="1"/>
</dbReference>